<evidence type="ECO:0000256" key="3">
    <source>
        <dbReference type="ARBA" id="ARBA00023015"/>
    </source>
</evidence>
<feature type="compositionally biased region" description="Basic and acidic residues" evidence="6">
    <location>
        <begin position="10"/>
        <end position="21"/>
    </location>
</feature>
<reference evidence="8 9" key="1">
    <citation type="submission" date="2016-07" db="EMBL/GenBank/DDBJ databases">
        <title>Pervasive Adenine N6-methylation of Active Genes in Fungi.</title>
        <authorList>
            <consortium name="DOE Joint Genome Institute"/>
            <person name="Mondo S.J."/>
            <person name="Dannebaum R.O."/>
            <person name="Kuo R.C."/>
            <person name="Labutti K."/>
            <person name="Haridas S."/>
            <person name="Kuo A."/>
            <person name="Salamov A."/>
            <person name="Ahrendt S.R."/>
            <person name="Lipzen A."/>
            <person name="Sullivan W."/>
            <person name="Andreopoulos W.B."/>
            <person name="Clum A."/>
            <person name="Lindquist E."/>
            <person name="Daum C."/>
            <person name="Ramamoorthy G.K."/>
            <person name="Gryganskyi A."/>
            <person name="Culley D."/>
            <person name="Magnuson J.K."/>
            <person name="James T.Y."/>
            <person name="O'Malley M.A."/>
            <person name="Stajich J.E."/>
            <person name="Spatafora J.W."/>
            <person name="Visel A."/>
            <person name="Grigoriev I.V."/>
        </authorList>
    </citation>
    <scope>NUCLEOTIDE SEQUENCE [LARGE SCALE GENOMIC DNA]</scope>
    <source>
        <strain evidence="8 9">68-887.2</strain>
    </source>
</reference>
<dbReference type="Proteomes" id="UP000193986">
    <property type="component" value="Unassembled WGS sequence"/>
</dbReference>
<keyword evidence="3" id="KW-0805">Transcription regulation</keyword>
<evidence type="ECO:0000313" key="8">
    <source>
        <dbReference type="EMBL" id="ORY32325.1"/>
    </source>
</evidence>
<feature type="compositionally biased region" description="Polar residues" evidence="6">
    <location>
        <begin position="121"/>
        <end position="131"/>
    </location>
</feature>
<feature type="domain" description="Zn(2)-C6 fungal-type" evidence="7">
    <location>
        <begin position="33"/>
        <end position="62"/>
    </location>
</feature>
<keyword evidence="5" id="KW-0539">Nucleus</keyword>
<accession>A0A1Y2BE26</accession>
<dbReference type="AlphaFoldDB" id="A0A1Y2BE26"/>
<dbReference type="GO" id="GO:0005634">
    <property type="term" value="C:nucleus"/>
    <property type="evidence" value="ECO:0007669"/>
    <property type="project" value="UniProtKB-SubCell"/>
</dbReference>
<feature type="compositionally biased region" description="Polar residues" evidence="6">
    <location>
        <begin position="531"/>
        <end position="545"/>
    </location>
</feature>
<keyword evidence="2" id="KW-0479">Metal-binding</keyword>
<feature type="region of interest" description="Disordered" evidence="6">
    <location>
        <begin position="1"/>
        <end position="27"/>
    </location>
</feature>
<dbReference type="SUPFAM" id="SSF57701">
    <property type="entry name" value="Zn2/Cys6 DNA-binding domain"/>
    <property type="match status" value="1"/>
</dbReference>
<dbReference type="PANTHER" id="PTHR47338:SF29">
    <property type="entry name" value="ZN(2)-C6 FUNGAL-TYPE DOMAIN-CONTAINING PROTEIN"/>
    <property type="match status" value="1"/>
</dbReference>
<evidence type="ECO:0000313" key="9">
    <source>
        <dbReference type="Proteomes" id="UP000193986"/>
    </source>
</evidence>
<keyword evidence="9" id="KW-1185">Reference proteome</keyword>
<proteinExistence type="predicted"/>
<evidence type="ECO:0000259" key="7">
    <source>
        <dbReference type="PROSITE" id="PS50048"/>
    </source>
</evidence>
<gene>
    <name evidence="8" type="ORF">BCR39DRAFT_464647</name>
</gene>
<name>A0A1Y2BE26_9TREE</name>
<dbReference type="Gene3D" id="4.10.240.10">
    <property type="entry name" value="Zn(2)-C6 fungal-type DNA-binding domain"/>
    <property type="match status" value="1"/>
</dbReference>
<dbReference type="InterPro" id="IPR050815">
    <property type="entry name" value="TF_fung"/>
</dbReference>
<evidence type="ECO:0000256" key="2">
    <source>
        <dbReference type="ARBA" id="ARBA00022723"/>
    </source>
</evidence>
<dbReference type="InParanoid" id="A0A1Y2BE26"/>
<sequence length="708" mass="78057">MSRRSVSAESSKKGGEKDSPKKKPRVTLARGGACVACRNRKLKCSGEKPCKTCQKANIDCRYEEIQRKKPRAVLLEERVAELENLLLSRGETLPPSQLSSSAPIVALSASPSRDESDARQSSRSSVTSGAISPTGPGPIPLSLHSHQDLQHSSTVNVGMNAARAEITPNSALELALINIVLPHTPHLLMPVHPQRFLALLTLPPSDPQRPHPAFLYILFTEAVWILEQNVPPPTPLRPPLSMFPPPPTPPISPHTMDPNYVLQLVGGTTSALLERARAELDQGIRNVDRPFDLVRAAIGIARHLYSLGRFIEGWNIPVLRLLVSCGLHRMTGNFYPPDASPGPPAPTGIMPKPYAPSHHYGTSYGASSIPGLSVLRMRPVIIPPARDEIDLAERTMVFWAAKMQDWSAGIGWGWALGLADEECTTQWGWGWGSAEPPATSNLRYTIRDLHDPTSPMHTSPFPDTTYVLAAKSLGLLHRASHLFDRPESSYPLPIPDGRLLPSHIPTLPQIQAVETALRLFRSRIPTPFANIPTNTAVNPSPTVSRGSGSIGGGIDNEDVNPNNVNNSTYDPLSDPWWIMLHMNLYAAEMMMYKEMAHHQTNAYETAVSCARAIVRLCQRMRLENWVHVDMVVALDLSLASRFLFKESDRLSKSNQHQAATMAAEEAEILKNALSTDYCRWLPMASLHGLIVQRVREGWAEKEGEFERI</sequence>
<comment type="caution">
    <text evidence="8">The sequence shown here is derived from an EMBL/GenBank/DDBJ whole genome shotgun (WGS) entry which is preliminary data.</text>
</comment>
<dbReference type="PROSITE" id="PS50048">
    <property type="entry name" value="ZN2_CY6_FUNGAL_2"/>
    <property type="match status" value="1"/>
</dbReference>
<dbReference type="Pfam" id="PF00172">
    <property type="entry name" value="Zn_clus"/>
    <property type="match status" value="1"/>
</dbReference>
<dbReference type="CDD" id="cd12148">
    <property type="entry name" value="fungal_TF_MHR"/>
    <property type="match status" value="1"/>
</dbReference>
<dbReference type="OrthoDB" id="2123952at2759"/>
<feature type="region of interest" description="Disordered" evidence="6">
    <location>
        <begin position="91"/>
        <end position="145"/>
    </location>
</feature>
<dbReference type="PANTHER" id="PTHR47338">
    <property type="entry name" value="ZN(II)2CYS6 TRANSCRIPTION FACTOR (EUROFUNG)-RELATED"/>
    <property type="match status" value="1"/>
</dbReference>
<evidence type="ECO:0000256" key="6">
    <source>
        <dbReference type="SAM" id="MobiDB-lite"/>
    </source>
</evidence>
<dbReference type="GO" id="GO:0008270">
    <property type="term" value="F:zinc ion binding"/>
    <property type="evidence" value="ECO:0007669"/>
    <property type="project" value="InterPro"/>
</dbReference>
<evidence type="ECO:0000256" key="4">
    <source>
        <dbReference type="ARBA" id="ARBA00023163"/>
    </source>
</evidence>
<evidence type="ECO:0000256" key="5">
    <source>
        <dbReference type="ARBA" id="ARBA00023242"/>
    </source>
</evidence>
<dbReference type="SMART" id="SM00066">
    <property type="entry name" value="GAL4"/>
    <property type="match status" value="1"/>
</dbReference>
<dbReference type="CDD" id="cd00067">
    <property type="entry name" value="GAL4"/>
    <property type="match status" value="1"/>
</dbReference>
<dbReference type="GO" id="GO:0000981">
    <property type="term" value="F:DNA-binding transcription factor activity, RNA polymerase II-specific"/>
    <property type="evidence" value="ECO:0007669"/>
    <property type="project" value="InterPro"/>
</dbReference>
<dbReference type="PROSITE" id="PS00463">
    <property type="entry name" value="ZN2_CY6_FUNGAL_1"/>
    <property type="match status" value="1"/>
</dbReference>
<keyword evidence="4" id="KW-0804">Transcription</keyword>
<dbReference type="InterPro" id="IPR036864">
    <property type="entry name" value="Zn2-C6_fun-type_DNA-bd_sf"/>
</dbReference>
<feature type="region of interest" description="Disordered" evidence="6">
    <location>
        <begin position="531"/>
        <end position="566"/>
    </location>
</feature>
<evidence type="ECO:0000256" key="1">
    <source>
        <dbReference type="ARBA" id="ARBA00004123"/>
    </source>
</evidence>
<comment type="subcellular location">
    <subcellularLocation>
        <location evidence="1">Nucleus</location>
    </subcellularLocation>
</comment>
<organism evidence="8 9">
    <name type="scientific">Naematelia encephala</name>
    <dbReference type="NCBI Taxonomy" id="71784"/>
    <lineage>
        <taxon>Eukaryota</taxon>
        <taxon>Fungi</taxon>
        <taxon>Dikarya</taxon>
        <taxon>Basidiomycota</taxon>
        <taxon>Agaricomycotina</taxon>
        <taxon>Tremellomycetes</taxon>
        <taxon>Tremellales</taxon>
        <taxon>Naemateliaceae</taxon>
        <taxon>Naematelia</taxon>
    </lineage>
</organism>
<dbReference type="EMBL" id="MCFC01000010">
    <property type="protein sequence ID" value="ORY32325.1"/>
    <property type="molecule type" value="Genomic_DNA"/>
</dbReference>
<dbReference type="InterPro" id="IPR001138">
    <property type="entry name" value="Zn2Cys6_DnaBD"/>
</dbReference>
<protein>
    <recommendedName>
        <fullName evidence="7">Zn(2)-C6 fungal-type domain-containing protein</fullName>
    </recommendedName>
</protein>